<gene>
    <name evidence="4" type="ORF">J437_LFUL009591</name>
</gene>
<dbReference type="EMBL" id="KZ308411">
    <property type="protein sequence ID" value="KAG8229122.1"/>
    <property type="molecule type" value="Genomic_DNA"/>
</dbReference>
<feature type="region of interest" description="Disordered" evidence="1">
    <location>
        <begin position="513"/>
        <end position="551"/>
    </location>
</feature>
<dbReference type="Gene3D" id="3.30.1520.10">
    <property type="entry name" value="Phox-like domain"/>
    <property type="match status" value="1"/>
</dbReference>
<evidence type="ECO:0000256" key="1">
    <source>
        <dbReference type="SAM" id="MobiDB-lite"/>
    </source>
</evidence>
<dbReference type="OrthoDB" id="5582218at2759"/>
<name>A0A8K0K7E6_LADFU</name>
<proteinExistence type="predicted"/>
<dbReference type="GO" id="GO:0035091">
    <property type="term" value="F:phosphatidylinositol binding"/>
    <property type="evidence" value="ECO:0007669"/>
    <property type="project" value="InterPro"/>
</dbReference>
<feature type="compositionally biased region" description="Polar residues" evidence="1">
    <location>
        <begin position="257"/>
        <end position="273"/>
    </location>
</feature>
<evidence type="ECO:0000313" key="4">
    <source>
        <dbReference type="EMBL" id="KAG8229122.1"/>
    </source>
</evidence>
<feature type="compositionally biased region" description="Basic and acidic residues" evidence="1">
    <location>
        <begin position="1008"/>
        <end position="1019"/>
    </location>
</feature>
<organism evidence="4 5">
    <name type="scientific">Ladona fulva</name>
    <name type="common">Scarce chaser dragonfly</name>
    <name type="synonym">Libellula fulva</name>
    <dbReference type="NCBI Taxonomy" id="123851"/>
    <lineage>
        <taxon>Eukaryota</taxon>
        <taxon>Metazoa</taxon>
        <taxon>Ecdysozoa</taxon>
        <taxon>Arthropoda</taxon>
        <taxon>Hexapoda</taxon>
        <taxon>Insecta</taxon>
        <taxon>Pterygota</taxon>
        <taxon>Palaeoptera</taxon>
        <taxon>Odonata</taxon>
        <taxon>Epiprocta</taxon>
        <taxon>Anisoptera</taxon>
        <taxon>Libelluloidea</taxon>
        <taxon>Libellulidae</taxon>
        <taxon>Ladona</taxon>
    </lineage>
</organism>
<keyword evidence="5" id="KW-1185">Reference proteome</keyword>
<keyword evidence="2" id="KW-0812">Transmembrane</keyword>
<feature type="non-terminal residue" evidence="4">
    <location>
        <position position="1"/>
    </location>
</feature>
<reference evidence="4" key="2">
    <citation type="submission" date="2017-10" db="EMBL/GenBank/DDBJ databases">
        <title>Ladona fulva Genome sequencing and assembly.</title>
        <authorList>
            <person name="Murali S."/>
            <person name="Richards S."/>
            <person name="Bandaranaike D."/>
            <person name="Bellair M."/>
            <person name="Blankenburg K."/>
            <person name="Chao H."/>
            <person name="Dinh H."/>
            <person name="Doddapaneni H."/>
            <person name="Dugan-Rocha S."/>
            <person name="Elkadiri S."/>
            <person name="Gnanaolivu R."/>
            <person name="Hernandez B."/>
            <person name="Skinner E."/>
            <person name="Javaid M."/>
            <person name="Lee S."/>
            <person name="Li M."/>
            <person name="Ming W."/>
            <person name="Munidasa M."/>
            <person name="Muniz J."/>
            <person name="Nguyen L."/>
            <person name="Hughes D."/>
            <person name="Osuji N."/>
            <person name="Pu L.-L."/>
            <person name="Puazo M."/>
            <person name="Qu C."/>
            <person name="Quiroz J."/>
            <person name="Raj R."/>
            <person name="Weissenberger G."/>
            <person name="Xin Y."/>
            <person name="Zou X."/>
            <person name="Han Y."/>
            <person name="Worley K."/>
            <person name="Muzny D."/>
            <person name="Gibbs R."/>
        </authorList>
    </citation>
    <scope>NUCLEOTIDE SEQUENCE</scope>
    <source>
        <strain evidence="4">Sampled in the wild</strain>
    </source>
</reference>
<dbReference type="InterPro" id="IPR036871">
    <property type="entry name" value="PX_dom_sf"/>
</dbReference>
<feature type="compositionally biased region" description="Acidic residues" evidence="1">
    <location>
        <begin position="515"/>
        <end position="525"/>
    </location>
</feature>
<reference evidence="4" key="1">
    <citation type="submission" date="2013-04" db="EMBL/GenBank/DDBJ databases">
        <authorList>
            <person name="Qu J."/>
            <person name="Murali S.C."/>
            <person name="Bandaranaike D."/>
            <person name="Bellair M."/>
            <person name="Blankenburg K."/>
            <person name="Chao H."/>
            <person name="Dinh H."/>
            <person name="Doddapaneni H."/>
            <person name="Downs B."/>
            <person name="Dugan-Rocha S."/>
            <person name="Elkadiri S."/>
            <person name="Gnanaolivu R.D."/>
            <person name="Hernandez B."/>
            <person name="Javaid M."/>
            <person name="Jayaseelan J.C."/>
            <person name="Lee S."/>
            <person name="Li M."/>
            <person name="Ming W."/>
            <person name="Munidasa M."/>
            <person name="Muniz J."/>
            <person name="Nguyen L."/>
            <person name="Ongeri F."/>
            <person name="Osuji N."/>
            <person name="Pu L.-L."/>
            <person name="Puazo M."/>
            <person name="Qu C."/>
            <person name="Quiroz J."/>
            <person name="Raj R."/>
            <person name="Weissenberger G."/>
            <person name="Xin Y."/>
            <person name="Zou X."/>
            <person name="Han Y."/>
            <person name="Richards S."/>
            <person name="Worley K."/>
            <person name="Muzny D."/>
            <person name="Gibbs R."/>
        </authorList>
    </citation>
    <scope>NUCLEOTIDE SEQUENCE</scope>
    <source>
        <strain evidence="4">Sampled in the wild</strain>
    </source>
</reference>
<feature type="region of interest" description="Disordered" evidence="1">
    <location>
        <begin position="976"/>
        <end position="1019"/>
    </location>
</feature>
<keyword evidence="2" id="KW-1133">Transmembrane helix</keyword>
<comment type="caution">
    <text evidence="4">The sequence shown here is derived from an EMBL/GenBank/DDBJ whole genome shotgun (WGS) entry which is preliminary data.</text>
</comment>
<feature type="region of interest" description="Disordered" evidence="1">
    <location>
        <begin position="1198"/>
        <end position="1221"/>
    </location>
</feature>
<dbReference type="InterPro" id="IPR003114">
    <property type="entry name" value="Phox_assoc"/>
</dbReference>
<evidence type="ECO:0000259" key="3">
    <source>
        <dbReference type="Pfam" id="PF02194"/>
    </source>
</evidence>
<feature type="compositionally biased region" description="Basic and acidic residues" evidence="1">
    <location>
        <begin position="976"/>
        <end position="1000"/>
    </location>
</feature>
<dbReference type="Pfam" id="PF02194">
    <property type="entry name" value="PXA"/>
    <property type="match status" value="1"/>
</dbReference>
<feature type="transmembrane region" description="Helical" evidence="2">
    <location>
        <begin position="31"/>
        <end position="49"/>
    </location>
</feature>
<evidence type="ECO:0000256" key="2">
    <source>
        <dbReference type="SAM" id="Phobius"/>
    </source>
</evidence>
<evidence type="ECO:0000313" key="5">
    <source>
        <dbReference type="Proteomes" id="UP000792457"/>
    </source>
</evidence>
<protein>
    <recommendedName>
        <fullName evidence="3">PXA domain-containing protein</fullName>
    </recommendedName>
</protein>
<keyword evidence="2" id="KW-0472">Membrane</keyword>
<feature type="compositionally biased region" description="Polar residues" evidence="1">
    <location>
        <begin position="534"/>
        <end position="551"/>
    </location>
</feature>
<dbReference type="Proteomes" id="UP000792457">
    <property type="component" value="Unassembled WGS sequence"/>
</dbReference>
<feature type="region of interest" description="Disordered" evidence="1">
    <location>
        <begin position="247"/>
        <end position="273"/>
    </location>
</feature>
<sequence>MKSLQNARTPWATIKLCLPSWLADSAPHKQAFVFFLVVLSPSLFLSPFLLSPLFTLLLLSSATVAGALSAWMTMKVTRTILAHSSPLPPTPISCVKSLVHIMSLKVINPVFMADKFPWLWLWFNNILASSNLRKIEDRSNQTIMDAVEKPVGEVSCSSEDASSERLNEKAGDLRFQASTSSVGEVLNVVRLRGKPSSDRDILEEVKAASEEGKEKLSMLEFGRGGLGSVYFRGAVCGTKGFRPKKSQISAELRVHGTDTSSSHTKNGSDSVQKSKLLESALSGRGHLGLEKKKILEGEAKMDINTVQRNDESLFDGQSSSRTIPFETNSKKSMGELNKRKPMESSDKTLIKGCASHSWCQRGVDLEEEMVLLMEDIHKLCLGKWYPNLSTDESFPTELKVLLDICLKQAAYLGSRCDVPSLAVKLGSLFLCHLREFRKARHSKPYHFACRRKKRAAETMTYTTIQDELRKSEQSVCVGKVTLEETSSRKIDNSIHSVKAGLLQTKDIAEVKEQDDNLLSEEDATNEEQRRDDIQTPSQSVTPHSVTSPQRSCTSSVSAKWKVLVESGLGEEAYYRFRFGQSRGTKDLPRNYLLNISMYIVKNVIDKVGKLPSCPLEHYFSESEASLADTPPGKVLTSLVARKIILPLIETVSDPNWLNLRIANLLVEHARAKLFLDSDGSRENLPNVTGGVHQVVCESNDKDSSKTESEYLFNAPIVNERADILSEVSKDLSSQDERRKSLSLPLEISSSSTVVNPIDGRISTVLGGIISATAAPLLPDNAKVSYKPIKRMWSSPSIEEGKELDGEPELKKKMRPFGRNIVDGLPVENDETLATSAQDILCATGSEEIAGMHSLSSSKESRNSHRKARLSLSSRNPHKKKFLGLPFGTIESLGTTSQGILFRSKSIQNLQNGKDGAWHIEEGSELHEDVCLSDEPVSLVMQEKESWEHLDWKPNRSRSFHGVKSYIRHREETKLEKAERVGKEMGSEVTENDAKEQDRLMPRVSSEGSMREHSSKSLEESKAELTEGLGARWMKYALGKWDTQWTSEGDSDEINRIGSNSLYSSMEKGESALSSGTSLSEGYITPDLFKLENKFWSNNDSFGKVVVDKRDASEVRCGSDSEERKETAIYHSSPIPSAAAGEEILKDISPVYEEVEDLPSTIAKLKAFLKERNGKIGETTPPPSDEVKKENEMFPISDLSMDLEGSQPPKPPSPHEERPFSWPSDGGIFLNVRIPYTEICKGTSASQTSSTSAHVLYCIEYDAAYPEEGADAAAASLVVGEQSAAEGFTPHSSNKEHKDYISNSENAEMVPPSPGTTIHHVLVKRTFQEFLDLHAQLEADPLWRQALK</sequence>
<accession>A0A8K0K7E6</accession>
<feature type="domain" description="PXA" evidence="3">
    <location>
        <begin position="381"/>
        <end position="459"/>
    </location>
</feature>